<accession>A0A2T5P7R8</accession>
<evidence type="ECO:0000313" key="2">
    <source>
        <dbReference type="Proteomes" id="UP000244064"/>
    </source>
</evidence>
<comment type="caution">
    <text evidence="1">The sequence shown here is derived from an EMBL/GenBank/DDBJ whole genome shotgun (WGS) entry which is preliminary data.</text>
</comment>
<dbReference type="Proteomes" id="UP000244064">
    <property type="component" value="Unassembled WGS sequence"/>
</dbReference>
<organism evidence="1 2">
    <name type="scientific">Pseudomonas mangrovi</name>
    <dbReference type="NCBI Taxonomy" id="2161748"/>
    <lineage>
        <taxon>Bacteria</taxon>
        <taxon>Pseudomonadati</taxon>
        <taxon>Pseudomonadota</taxon>
        <taxon>Gammaproteobacteria</taxon>
        <taxon>Pseudomonadales</taxon>
        <taxon>Pseudomonadaceae</taxon>
        <taxon>Pseudomonas</taxon>
    </lineage>
</organism>
<gene>
    <name evidence="1" type="ORF">DBO85_15735</name>
</gene>
<name>A0A2T5P7R8_9PSED</name>
<protein>
    <recommendedName>
        <fullName evidence="3">DUF3509 domain-containing protein</fullName>
    </recommendedName>
</protein>
<proteinExistence type="predicted"/>
<reference evidence="1 2" key="1">
    <citation type="submission" date="2018-04" db="EMBL/GenBank/DDBJ databases">
        <title>Pseudomonas sp. nov., isolated from mangrove soil.</title>
        <authorList>
            <person name="Chen C."/>
        </authorList>
    </citation>
    <scope>NUCLEOTIDE SEQUENCE [LARGE SCALE GENOMIC DNA]</scope>
    <source>
        <strain evidence="1 2">TC-11</strain>
    </source>
</reference>
<dbReference type="RefSeq" id="WP_108108197.1">
    <property type="nucleotide sequence ID" value="NZ_QASN01000020.1"/>
</dbReference>
<dbReference type="EMBL" id="QASN01000020">
    <property type="protein sequence ID" value="PTU73753.1"/>
    <property type="molecule type" value="Genomic_DNA"/>
</dbReference>
<evidence type="ECO:0008006" key="3">
    <source>
        <dbReference type="Google" id="ProtNLM"/>
    </source>
</evidence>
<keyword evidence="2" id="KW-1185">Reference proteome</keyword>
<sequence>MNTQLRFNEALMITGSAFQPFQCIAWAPQDGNGELNITVIDRTSTALGRARLSSSIYSDPLQLEQELRKSREELARQGVNLAPWSMPA</sequence>
<dbReference type="OrthoDB" id="7007662at2"/>
<dbReference type="AlphaFoldDB" id="A0A2T5P7R8"/>
<evidence type="ECO:0000313" key="1">
    <source>
        <dbReference type="EMBL" id="PTU73753.1"/>
    </source>
</evidence>